<evidence type="ECO:0000256" key="3">
    <source>
        <dbReference type="SAM" id="MobiDB-lite"/>
    </source>
</evidence>
<keyword evidence="2" id="KW-0677">Repeat</keyword>
<dbReference type="InterPro" id="IPR006652">
    <property type="entry name" value="Kelch_1"/>
</dbReference>
<evidence type="ECO:0000313" key="5">
    <source>
        <dbReference type="Proteomes" id="UP000187209"/>
    </source>
</evidence>
<dbReference type="EMBL" id="MPUH01000396">
    <property type="protein sequence ID" value="OMJ81056.1"/>
    <property type="molecule type" value="Genomic_DNA"/>
</dbReference>
<evidence type="ECO:0000256" key="2">
    <source>
        <dbReference type="ARBA" id="ARBA00022737"/>
    </source>
</evidence>
<dbReference type="Proteomes" id="UP000187209">
    <property type="component" value="Unassembled WGS sequence"/>
</dbReference>
<organism evidence="4 5">
    <name type="scientific">Stentor coeruleus</name>
    <dbReference type="NCBI Taxonomy" id="5963"/>
    <lineage>
        <taxon>Eukaryota</taxon>
        <taxon>Sar</taxon>
        <taxon>Alveolata</taxon>
        <taxon>Ciliophora</taxon>
        <taxon>Postciliodesmatophora</taxon>
        <taxon>Heterotrichea</taxon>
        <taxon>Heterotrichida</taxon>
        <taxon>Stentoridae</taxon>
        <taxon>Stentor</taxon>
    </lineage>
</organism>
<dbReference type="Gene3D" id="2.120.10.80">
    <property type="entry name" value="Kelch-type beta propeller"/>
    <property type="match status" value="1"/>
</dbReference>
<dbReference type="SUPFAM" id="SSF117281">
    <property type="entry name" value="Kelch motif"/>
    <property type="match status" value="1"/>
</dbReference>
<sequence>MEPGQGNKLIIPSRPYTMLEENKADIEVIETEEIKDDSNLHLESIRAKYVGKNAMSSDCSYENYIESSQSWDEYNEFGDDEYNKGYNTNTKCLEPNFINSDFYNAGPMMLENPNNEGWKTMDKIKIPERDYIKPDTNILRINNMIKPAPAIKMPLQPSLQNISNSDDYFSDIKLSLDIMRQKIEANLDKIIRNSIQEALSQLKEIDIMESKIYAKIVQGPAPKVKEYKLKSKAYNLIINDINKESESVVSKKEEIDFTRGFETREGGLFEKNQINEKSKEKSEIITEKPLIINPTTKSIAESITSSNFEIESVNKSLTSQKSENKSQSSHDVSKNPTQNTPLLVSIGPSTITYSKNLKTTEQLNIKKLTNDMNCLVIDNDNIMFVGGVSKVAFNYCISKNNFLNFPKLIYPQRFFGFNFIGDSPAVIGGLIEGGICKKVEIFKNFAWKEIESLNSPRSHSSAIKHNSLTYLIGGTSSGIKTDVEMYENGWKILEVKISSILQFGVVSYGNCIYIMGGRESKGKKLKTSVIKFDTSNNTISNVKKLKKPFSSLNAGSVVVMNKIIYLLNESDKSISDYIAIP</sequence>
<keyword evidence="1" id="KW-0880">Kelch repeat</keyword>
<dbReference type="PANTHER" id="PTHR24412:SF489">
    <property type="entry name" value="RING FINGER DOMAIN AND KELCH REPEAT-CONTAINING PROTEIN DDB_G0271372"/>
    <property type="match status" value="1"/>
</dbReference>
<dbReference type="PANTHER" id="PTHR24412">
    <property type="entry name" value="KELCH PROTEIN"/>
    <property type="match status" value="1"/>
</dbReference>
<name>A0A1R2BWE6_9CILI</name>
<comment type="caution">
    <text evidence="4">The sequence shown here is derived from an EMBL/GenBank/DDBJ whole genome shotgun (WGS) entry which is preliminary data.</text>
</comment>
<dbReference type="InterPro" id="IPR015915">
    <property type="entry name" value="Kelch-typ_b-propeller"/>
</dbReference>
<evidence type="ECO:0000256" key="1">
    <source>
        <dbReference type="ARBA" id="ARBA00022441"/>
    </source>
</evidence>
<feature type="region of interest" description="Disordered" evidence="3">
    <location>
        <begin position="314"/>
        <end position="343"/>
    </location>
</feature>
<evidence type="ECO:0000313" key="4">
    <source>
        <dbReference type="EMBL" id="OMJ81056.1"/>
    </source>
</evidence>
<proteinExistence type="predicted"/>
<reference evidence="4 5" key="1">
    <citation type="submission" date="2016-11" db="EMBL/GenBank/DDBJ databases">
        <title>The macronuclear genome of Stentor coeruleus: a giant cell with tiny introns.</title>
        <authorList>
            <person name="Slabodnick M."/>
            <person name="Ruby J.G."/>
            <person name="Reiff S.B."/>
            <person name="Swart E.C."/>
            <person name="Gosai S."/>
            <person name="Prabakaran S."/>
            <person name="Witkowska E."/>
            <person name="Larue G.E."/>
            <person name="Fisher S."/>
            <person name="Freeman R.M."/>
            <person name="Gunawardena J."/>
            <person name="Chu W."/>
            <person name="Stover N.A."/>
            <person name="Gregory B.D."/>
            <person name="Nowacki M."/>
            <person name="Derisi J."/>
            <person name="Roy S.W."/>
            <person name="Marshall W.F."/>
            <person name="Sood P."/>
        </authorList>
    </citation>
    <scope>NUCLEOTIDE SEQUENCE [LARGE SCALE GENOMIC DNA]</scope>
    <source>
        <strain evidence="4">WM001</strain>
    </source>
</reference>
<dbReference type="Pfam" id="PF01344">
    <property type="entry name" value="Kelch_1"/>
    <property type="match status" value="1"/>
</dbReference>
<keyword evidence="5" id="KW-1185">Reference proteome</keyword>
<protein>
    <submittedName>
        <fullName evidence="4">Uncharacterized protein</fullName>
    </submittedName>
</protein>
<accession>A0A1R2BWE6</accession>
<gene>
    <name evidence="4" type="ORF">SteCoe_18563</name>
</gene>
<dbReference type="AlphaFoldDB" id="A0A1R2BWE6"/>